<sequence length="98" mass="10801">MLVCNTELSRTVVPLNVSRVFVTETTKHPAKQDHFRTTVQQSLCSQLTFAALQLNKTFKDTSSKNCITEHFGKHSHKYSSNTARAAPGSAFTAASLVM</sequence>
<proteinExistence type="predicted"/>
<evidence type="ECO:0000313" key="1">
    <source>
        <dbReference type="EMBL" id="MPC11922.1"/>
    </source>
</evidence>
<dbReference type="Proteomes" id="UP000324222">
    <property type="component" value="Unassembled WGS sequence"/>
</dbReference>
<accession>A0A5B7CQE2</accession>
<dbReference type="AlphaFoldDB" id="A0A5B7CQE2"/>
<organism evidence="1 2">
    <name type="scientific">Portunus trituberculatus</name>
    <name type="common">Swimming crab</name>
    <name type="synonym">Neptunus trituberculatus</name>
    <dbReference type="NCBI Taxonomy" id="210409"/>
    <lineage>
        <taxon>Eukaryota</taxon>
        <taxon>Metazoa</taxon>
        <taxon>Ecdysozoa</taxon>
        <taxon>Arthropoda</taxon>
        <taxon>Crustacea</taxon>
        <taxon>Multicrustacea</taxon>
        <taxon>Malacostraca</taxon>
        <taxon>Eumalacostraca</taxon>
        <taxon>Eucarida</taxon>
        <taxon>Decapoda</taxon>
        <taxon>Pleocyemata</taxon>
        <taxon>Brachyura</taxon>
        <taxon>Eubrachyura</taxon>
        <taxon>Portunoidea</taxon>
        <taxon>Portunidae</taxon>
        <taxon>Portuninae</taxon>
        <taxon>Portunus</taxon>
    </lineage>
</organism>
<name>A0A5B7CQE2_PORTR</name>
<dbReference type="EMBL" id="VSRR010000187">
    <property type="protein sequence ID" value="MPC11922.1"/>
    <property type="molecule type" value="Genomic_DNA"/>
</dbReference>
<comment type="caution">
    <text evidence="1">The sequence shown here is derived from an EMBL/GenBank/DDBJ whole genome shotgun (WGS) entry which is preliminary data.</text>
</comment>
<gene>
    <name evidence="1" type="ORF">E2C01_004597</name>
</gene>
<evidence type="ECO:0000313" key="2">
    <source>
        <dbReference type="Proteomes" id="UP000324222"/>
    </source>
</evidence>
<keyword evidence="2" id="KW-1185">Reference proteome</keyword>
<reference evidence="1 2" key="1">
    <citation type="submission" date="2019-05" db="EMBL/GenBank/DDBJ databases">
        <title>Another draft genome of Portunus trituberculatus and its Hox gene families provides insights of decapod evolution.</title>
        <authorList>
            <person name="Jeong J.-H."/>
            <person name="Song I."/>
            <person name="Kim S."/>
            <person name="Choi T."/>
            <person name="Kim D."/>
            <person name="Ryu S."/>
            <person name="Kim W."/>
        </authorList>
    </citation>
    <scope>NUCLEOTIDE SEQUENCE [LARGE SCALE GENOMIC DNA]</scope>
    <source>
        <tissue evidence="1">Muscle</tissue>
    </source>
</reference>
<protein>
    <submittedName>
        <fullName evidence="1">Uncharacterized protein</fullName>
    </submittedName>
</protein>